<dbReference type="EMBL" id="FR839630">
    <property type="protein sequence ID" value="CCA39811.2"/>
    <property type="molecule type" value="Genomic_DNA"/>
</dbReference>
<evidence type="ECO:0000256" key="15">
    <source>
        <dbReference type="SAM" id="Phobius"/>
    </source>
</evidence>
<evidence type="ECO:0000256" key="5">
    <source>
        <dbReference type="ARBA" id="ARBA00012699"/>
    </source>
</evidence>
<comment type="subcellular location">
    <subcellularLocation>
        <location evidence="1">Membrane</location>
        <topology evidence="1">Multi-pass membrane protein</topology>
    </subcellularLocation>
</comment>
<evidence type="ECO:0000256" key="6">
    <source>
        <dbReference type="ARBA" id="ARBA00019988"/>
    </source>
</evidence>
<feature type="chain" id="PRO_5030169004" description="Ceramide glucosyltransferase" evidence="16">
    <location>
        <begin position="20"/>
        <end position="509"/>
    </location>
</feature>
<feature type="signal peptide" evidence="16">
    <location>
        <begin position="1"/>
        <end position="19"/>
    </location>
</feature>
<evidence type="ECO:0000256" key="14">
    <source>
        <dbReference type="ARBA" id="ARBA00032575"/>
    </source>
</evidence>
<keyword evidence="11 15" id="KW-0472">Membrane</keyword>
<reference evidence="17 18" key="3">
    <citation type="journal article" date="2016" name="FEMS Yeast Res.">
        <title>Curation of the genome annotation of Pichia pastoris (Komagataella phaffii) CBS7435 from gene level to protein function.</title>
        <authorList>
            <person name="Valli M."/>
            <person name="Tatto N.E."/>
            <person name="Peymann A."/>
            <person name="Gruber C."/>
            <person name="Landes N."/>
            <person name="Ekker H."/>
            <person name="Thallinger G.G."/>
            <person name="Mattanovich D."/>
            <person name="Gasser B."/>
            <person name="Graf A.B."/>
        </authorList>
    </citation>
    <scope>GENOME REANNOTATION</scope>
    <source>
        <strain evidence="17 18">ATCC 76273 / CBS 7435 / CECT 11047 / NRRL Y-11430 / Wegner 21-1</strain>
    </source>
</reference>
<evidence type="ECO:0000256" key="10">
    <source>
        <dbReference type="ARBA" id="ARBA00022989"/>
    </source>
</evidence>
<evidence type="ECO:0000256" key="16">
    <source>
        <dbReference type="SAM" id="SignalP"/>
    </source>
</evidence>
<evidence type="ECO:0000256" key="12">
    <source>
        <dbReference type="ARBA" id="ARBA00031017"/>
    </source>
</evidence>
<keyword evidence="16" id="KW-0732">Signal</keyword>
<dbReference type="PANTHER" id="PTHR12726:SF0">
    <property type="entry name" value="CERAMIDE GLUCOSYLTRANSFERASE"/>
    <property type="match status" value="1"/>
</dbReference>
<evidence type="ECO:0000256" key="4">
    <source>
        <dbReference type="ARBA" id="ARBA00006739"/>
    </source>
</evidence>
<dbReference type="GO" id="GO:0016020">
    <property type="term" value="C:membrane"/>
    <property type="evidence" value="ECO:0007669"/>
    <property type="project" value="UniProtKB-SubCell"/>
</dbReference>
<dbReference type="Gene3D" id="3.90.550.10">
    <property type="entry name" value="Spore Coat Polysaccharide Biosynthesis Protein SpsA, Chain A"/>
    <property type="match status" value="1"/>
</dbReference>
<name>F2QWN3_KOMPC</name>
<keyword evidence="9 15" id="KW-0812">Transmembrane</keyword>
<sequence>MIMQLGLTSLAFLALKCDAYNIAPKIDTPNVEPFAPSGGLKLLAIVAIIWYVVVLLVAYYGFFEIMQKFSKRKTLPVPPQVEGVTILRPIKGIDPEMELCLQSAFDQDYPKFEIIICVESENDPGIGVAEALIRKYPHVDARILKGDSHNPDHFGPNPKVNNLAKGYSAGKYDIMWILDSNVWVCSGALSRSVDALNRSLDNGRSTFDFQTGKGRKVNLVHHVPMAISINPQTGTNLDEMFLFTSHSKFYISINKAALAPCVNGKSNLYRRSELDLAVKRLGKGSEPSLDGTTGILAKDAAYYGSKPGQGLRFFARYIGEDNMIATALWFQNGGRTGLTGDAAIQPLGGVNSTSLKNYLLRRIRWLRVRKHMVLEATLLEPTTECLLCGTFGTFAISTLFLQSYFNWKFFIFHLLVWMVTDYTQFHILLTNASQDTATCNVPYFAEPNFNAYGSPFESSNLRTFHRWVLYWLLREVLALPIWISAMLGTRIIWRNRPFRINVDLSAEEL</sequence>
<evidence type="ECO:0000256" key="13">
    <source>
        <dbReference type="ARBA" id="ARBA00031543"/>
    </source>
</evidence>
<dbReference type="CDD" id="cd02520">
    <property type="entry name" value="Glucosylceramide_synthase"/>
    <property type="match status" value="1"/>
</dbReference>
<dbReference type="UniPathway" id="UPA00222"/>
<dbReference type="SUPFAM" id="SSF53448">
    <property type="entry name" value="Nucleotide-diphospho-sugar transferases"/>
    <property type="match status" value="1"/>
</dbReference>
<evidence type="ECO:0000256" key="1">
    <source>
        <dbReference type="ARBA" id="ARBA00004141"/>
    </source>
</evidence>
<keyword evidence="8 17" id="KW-0808">Transferase</keyword>
<proteinExistence type="inferred from homology"/>
<feature type="transmembrane region" description="Helical" evidence="15">
    <location>
        <begin position="468"/>
        <end position="489"/>
    </location>
</feature>
<dbReference type="GO" id="GO:0008120">
    <property type="term" value="F:ceramide glucosyltransferase activity"/>
    <property type="evidence" value="ECO:0007669"/>
    <property type="project" value="UniProtKB-EC"/>
</dbReference>
<keyword evidence="18" id="KW-1185">Reference proteome</keyword>
<accession>F2QWN3</accession>
<feature type="transmembrane region" description="Helical" evidence="15">
    <location>
        <begin position="43"/>
        <end position="63"/>
    </location>
</feature>
<evidence type="ECO:0000313" key="18">
    <source>
        <dbReference type="Proteomes" id="UP000006853"/>
    </source>
</evidence>
<dbReference type="EC" id="2.4.1.80" evidence="5"/>
<evidence type="ECO:0000256" key="11">
    <source>
        <dbReference type="ARBA" id="ARBA00023136"/>
    </source>
</evidence>
<evidence type="ECO:0000256" key="3">
    <source>
        <dbReference type="ARBA" id="ARBA00004991"/>
    </source>
</evidence>
<comment type="pathway">
    <text evidence="3">Sphingolipid metabolism.</text>
</comment>
<dbReference type="Proteomes" id="UP000006853">
    <property type="component" value="Chromosome 3"/>
</dbReference>
<protein>
    <recommendedName>
        <fullName evidence="6">Ceramide glucosyltransferase</fullName>
        <ecNumber evidence="5">2.4.1.80</ecNumber>
    </recommendedName>
    <alternativeName>
        <fullName evidence="13">Glucosylceramide synthase</fullName>
    </alternativeName>
    <alternativeName>
        <fullName evidence="14">UDP-glucose ceramide glucosyltransferase</fullName>
    </alternativeName>
    <alternativeName>
        <fullName evidence="12">UDP-glucose:N-acylsphingosine D-glucosyltransferase</fullName>
    </alternativeName>
</protein>
<dbReference type="HOGENOM" id="CLU_030898_1_0_1"/>
<organism evidence="17 18">
    <name type="scientific">Komagataella phaffii (strain ATCC 76273 / CBS 7435 / CECT 11047 / NRRL Y-11430 / Wegner 21-1)</name>
    <name type="common">Yeast</name>
    <name type="synonym">Pichia pastoris</name>
    <dbReference type="NCBI Taxonomy" id="981350"/>
    <lineage>
        <taxon>Eukaryota</taxon>
        <taxon>Fungi</taxon>
        <taxon>Dikarya</taxon>
        <taxon>Ascomycota</taxon>
        <taxon>Saccharomycotina</taxon>
        <taxon>Pichiomycetes</taxon>
        <taxon>Pichiales</taxon>
        <taxon>Pichiaceae</taxon>
        <taxon>Komagataella</taxon>
    </lineage>
</organism>
<dbReference type="GO" id="GO:0006679">
    <property type="term" value="P:glucosylceramide biosynthetic process"/>
    <property type="evidence" value="ECO:0007669"/>
    <property type="project" value="TreeGrafter"/>
</dbReference>
<reference key="2">
    <citation type="submission" date="2011-04" db="EMBL/GenBank/DDBJ databases">
        <title>High-quality genome sequence of Pichia pastoris CBS 7435.</title>
        <authorList>
            <person name="Kueberl A."/>
            <person name="Schneider J."/>
            <person name="Thallinger G.G."/>
            <person name="Anderl I."/>
            <person name="Wibberg D."/>
            <person name="Hajek T."/>
            <person name="Jaenicke S."/>
            <person name="Brinkrolf K."/>
            <person name="Goesmann A."/>
            <person name="Szczepanowski R."/>
            <person name="Puehler A."/>
            <person name="Schwab H."/>
            <person name="Glieder A."/>
            <person name="Pichler H."/>
        </authorList>
    </citation>
    <scope>NUCLEOTIDE SEQUENCE</scope>
    <source>
        <strain>CBS 7435</strain>
    </source>
</reference>
<reference evidence="17 18" key="1">
    <citation type="journal article" date="2011" name="J. Biotechnol.">
        <title>High-quality genome sequence of Pichia pastoris CBS7435.</title>
        <authorList>
            <person name="Kuberl A."/>
            <person name="Schneider J."/>
            <person name="Thallinger G.G."/>
            <person name="Anderl I."/>
            <person name="Wibberg D."/>
            <person name="Hajek T."/>
            <person name="Jaenicke S."/>
            <person name="Brinkrolf K."/>
            <person name="Goesmann A."/>
            <person name="Szczepanowski R."/>
            <person name="Puhler A."/>
            <person name="Schwab H."/>
            <person name="Glieder A."/>
            <person name="Pichler H."/>
        </authorList>
    </citation>
    <scope>NUCLEOTIDE SEQUENCE [LARGE SCALE GENOMIC DNA]</scope>
    <source>
        <strain evidence="18">ATCC 76273 / CBS 7435 / CECT 11047 / NRRL Y-11430 / Wegner 21-1</strain>
    </source>
</reference>
<dbReference type="PANTHER" id="PTHR12726">
    <property type="entry name" value="CERAMIDE GLUCOSYLTRANSFERASE"/>
    <property type="match status" value="1"/>
</dbReference>
<comment type="similarity">
    <text evidence="4">Belongs to the glycosyltransferase 2 family.</text>
</comment>
<dbReference type="Pfam" id="PF13506">
    <property type="entry name" value="Glyco_transf_21"/>
    <property type="match status" value="1"/>
</dbReference>
<gene>
    <name evidence="17" type="primary">CGT1</name>
    <name evidence="17" type="ordered locus">PP7435_Chr3-0859</name>
</gene>
<dbReference type="InterPro" id="IPR029044">
    <property type="entry name" value="Nucleotide-diphossugar_trans"/>
</dbReference>
<evidence type="ECO:0000256" key="7">
    <source>
        <dbReference type="ARBA" id="ARBA00022676"/>
    </source>
</evidence>
<evidence type="ECO:0000256" key="8">
    <source>
        <dbReference type="ARBA" id="ARBA00022679"/>
    </source>
</evidence>
<evidence type="ECO:0000256" key="2">
    <source>
        <dbReference type="ARBA" id="ARBA00004760"/>
    </source>
</evidence>
<keyword evidence="7" id="KW-0328">Glycosyltransferase</keyword>
<comment type="pathway">
    <text evidence="2">Lipid metabolism; sphingolipid metabolism.</text>
</comment>
<evidence type="ECO:0000256" key="9">
    <source>
        <dbReference type="ARBA" id="ARBA00022692"/>
    </source>
</evidence>
<keyword evidence="10 15" id="KW-1133">Transmembrane helix</keyword>
<dbReference type="InterPro" id="IPR025993">
    <property type="entry name" value="Ceramide_glucosylTrfase"/>
</dbReference>
<evidence type="ECO:0000313" key="17">
    <source>
        <dbReference type="EMBL" id="CCA39811.2"/>
    </source>
</evidence>
<dbReference type="AlphaFoldDB" id="F2QWN3"/>